<comment type="caution">
    <text evidence="2">The sequence shown here is derived from an EMBL/GenBank/DDBJ whole genome shotgun (WGS) entry which is preliminary data.</text>
</comment>
<gene>
    <name evidence="2" type="ORF">FCM35_KLT06790</name>
</gene>
<reference evidence="2" key="1">
    <citation type="submission" date="2020-01" db="EMBL/GenBank/DDBJ databases">
        <title>Genome sequence of Kobresia littledalei, the first chromosome-level genome in the family Cyperaceae.</title>
        <authorList>
            <person name="Qu G."/>
        </authorList>
    </citation>
    <scope>NUCLEOTIDE SEQUENCE</scope>
    <source>
        <strain evidence="2">C.B.Clarke</strain>
        <tissue evidence="2">Leaf</tissue>
    </source>
</reference>
<dbReference type="AlphaFoldDB" id="A0A833VLV7"/>
<proteinExistence type="predicted"/>
<feature type="compositionally biased region" description="Acidic residues" evidence="1">
    <location>
        <begin position="14"/>
        <end position="30"/>
    </location>
</feature>
<sequence>MGSQSDENTSNMESDSEETMSNNIEDDTSDDNQLSEYKVHVARRYSVLMRTFNEIFSIASHNEKAYRYVLGMAREVMSKVEELVSEEIQSDQIDGNQLPRNDASKVALEATSKKPIGIRKKDNAGIQALLKQTRN</sequence>
<accession>A0A833VLV7</accession>
<dbReference type="EMBL" id="SWLB01000016">
    <property type="protein sequence ID" value="KAF3328184.1"/>
    <property type="molecule type" value="Genomic_DNA"/>
</dbReference>
<evidence type="ECO:0000313" key="3">
    <source>
        <dbReference type="Proteomes" id="UP000623129"/>
    </source>
</evidence>
<keyword evidence="3" id="KW-1185">Reference proteome</keyword>
<evidence type="ECO:0000256" key="1">
    <source>
        <dbReference type="SAM" id="MobiDB-lite"/>
    </source>
</evidence>
<feature type="compositionally biased region" description="Polar residues" evidence="1">
    <location>
        <begin position="1"/>
        <end position="13"/>
    </location>
</feature>
<evidence type="ECO:0000313" key="2">
    <source>
        <dbReference type="EMBL" id="KAF3328184.1"/>
    </source>
</evidence>
<feature type="region of interest" description="Disordered" evidence="1">
    <location>
        <begin position="1"/>
        <end position="35"/>
    </location>
</feature>
<name>A0A833VLV7_9POAL</name>
<dbReference type="Proteomes" id="UP000623129">
    <property type="component" value="Unassembled WGS sequence"/>
</dbReference>
<organism evidence="2 3">
    <name type="scientific">Carex littledalei</name>
    <dbReference type="NCBI Taxonomy" id="544730"/>
    <lineage>
        <taxon>Eukaryota</taxon>
        <taxon>Viridiplantae</taxon>
        <taxon>Streptophyta</taxon>
        <taxon>Embryophyta</taxon>
        <taxon>Tracheophyta</taxon>
        <taxon>Spermatophyta</taxon>
        <taxon>Magnoliopsida</taxon>
        <taxon>Liliopsida</taxon>
        <taxon>Poales</taxon>
        <taxon>Cyperaceae</taxon>
        <taxon>Cyperoideae</taxon>
        <taxon>Cariceae</taxon>
        <taxon>Carex</taxon>
        <taxon>Carex subgen. Euthyceras</taxon>
    </lineage>
</organism>
<protein>
    <submittedName>
        <fullName evidence="2">Uncharacterized protein</fullName>
    </submittedName>
</protein>